<dbReference type="KEGG" id="bxe:Bxe_A4535"/>
<evidence type="ECO:0000313" key="4">
    <source>
        <dbReference type="Proteomes" id="UP000001817"/>
    </source>
</evidence>
<dbReference type="AlphaFoldDB" id="Q13ZX6"/>
<evidence type="ECO:0000313" key="3">
    <source>
        <dbReference type="EMBL" id="ABE30363.1"/>
    </source>
</evidence>
<gene>
    <name evidence="3" type="ORF">Bxe_A2618</name>
    <name evidence="2" type="ORF">Bxe_A4535</name>
</gene>
<name>Q13ZX6_PARXL</name>
<protein>
    <submittedName>
        <fullName evidence="3">Uncharacterized protein</fullName>
    </submittedName>
</protein>
<feature type="region of interest" description="Disordered" evidence="1">
    <location>
        <begin position="1"/>
        <end position="40"/>
    </location>
</feature>
<dbReference type="EMBL" id="CP000270">
    <property type="protein sequence ID" value="ABE30333.1"/>
    <property type="molecule type" value="Genomic_DNA"/>
</dbReference>
<keyword evidence="4" id="KW-1185">Reference proteome</keyword>
<feature type="compositionally biased region" description="Basic and acidic residues" evidence="1">
    <location>
        <begin position="1"/>
        <end position="14"/>
    </location>
</feature>
<accession>Q13ZX6</accession>
<organism evidence="3 4">
    <name type="scientific">Paraburkholderia xenovorans (strain LB400)</name>
    <dbReference type="NCBI Taxonomy" id="266265"/>
    <lineage>
        <taxon>Bacteria</taxon>
        <taxon>Pseudomonadati</taxon>
        <taxon>Pseudomonadota</taxon>
        <taxon>Betaproteobacteria</taxon>
        <taxon>Burkholderiales</taxon>
        <taxon>Burkholderiaceae</taxon>
        <taxon>Paraburkholderia</taxon>
    </lineage>
</organism>
<proteinExistence type="predicted"/>
<evidence type="ECO:0000313" key="2">
    <source>
        <dbReference type="EMBL" id="ABE30333.1"/>
    </source>
</evidence>
<dbReference type="STRING" id="266265.Bxe_A2618"/>
<sequence>MPSRRLDIVDEHRQRGGRARIPSESHVVGHAGHNHVPSGIGSASEQLSALFVRRIGGPATAGAASRQLGRLSQQIQCLRQKSWMRPERRKPF</sequence>
<dbReference type="EMBL" id="CP000270">
    <property type="protein sequence ID" value="ABE30363.1"/>
    <property type="molecule type" value="Genomic_DNA"/>
</dbReference>
<dbReference type="KEGG" id="bxe:Bxe_A2618"/>
<reference evidence="3" key="2">
    <citation type="submission" date="2006-03" db="EMBL/GenBank/DDBJ databases">
        <title>Complete sequence of Chromosome 1 of Burkholderia xenovorans LB400.</title>
        <authorList>
            <consortium name="US DOE Joint Genome Institute"/>
            <person name="Copeland A."/>
            <person name="Lucas S."/>
            <person name="Lapidus A."/>
            <person name="Barry K."/>
            <person name="Detter J.C."/>
            <person name="Glavina del Rio T."/>
            <person name="Hammon N."/>
            <person name="Israni S."/>
            <person name="Pitluck S."/>
            <person name="Chain P."/>
            <person name="Malfatti S."/>
            <person name="Shin M."/>
            <person name="Vergez L."/>
            <person name="Schmutz J."/>
            <person name="Larimer F."/>
            <person name="Land M."/>
            <person name="Kyrpides N."/>
            <person name="Lykidis A."/>
            <person name="Richardson P."/>
        </authorList>
    </citation>
    <scope>NUCLEOTIDE SEQUENCE</scope>
    <source>
        <strain evidence="3">LB400</strain>
    </source>
</reference>
<evidence type="ECO:0000256" key="1">
    <source>
        <dbReference type="SAM" id="MobiDB-lite"/>
    </source>
</evidence>
<reference evidence="3 4" key="1">
    <citation type="journal article" date="2006" name="Proc. Natl. Acad. Sci. U.S.A.">
        <title>Burkholderia xenovorans LB400 harbors a multi-replicon, 9.73-Mbp genome shaped for versatility.</title>
        <authorList>
            <person name="Chain P.S."/>
            <person name="Denef V.J."/>
            <person name="Konstantinidis K.T."/>
            <person name="Vergez L.M."/>
            <person name="Agullo L."/>
            <person name="Reyes V.L."/>
            <person name="Hauser L."/>
            <person name="Cordova M."/>
            <person name="Gomez L."/>
            <person name="Gonzalez M."/>
            <person name="Land M."/>
            <person name="Lao V."/>
            <person name="Larimer F."/>
            <person name="LiPuma J.J."/>
            <person name="Mahenthiralingam E."/>
            <person name="Malfatti S.A."/>
            <person name="Marx C.J."/>
            <person name="Parnell J.J."/>
            <person name="Ramette A."/>
            <person name="Richardson P."/>
            <person name="Seeger M."/>
            <person name="Smith D."/>
            <person name="Spilker T."/>
            <person name="Sul W.J."/>
            <person name="Tsoi T.V."/>
            <person name="Ulrich L.E."/>
            <person name="Zhulin I.B."/>
            <person name="Tiedje J.M."/>
        </authorList>
    </citation>
    <scope>NUCLEOTIDE SEQUENCE [LARGE SCALE GENOMIC DNA]</scope>
    <source>
        <strain evidence="3 4">LB400</strain>
    </source>
</reference>
<dbReference type="Proteomes" id="UP000001817">
    <property type="component" value="Chromosome 1"/>
</dbReference>